<evidence type="ECO:0000313" key="4">
    <source>
        <dbReference type="EMBL" id="QDL94801.1"/>
    </source>
</evidence>
<dbReference type="SUPFAM" id="SSF49899">
    <property type="entry name" value="Concanavalin A-like lectins/glucanases"/>
    <property type="match status" value="1"/>
</dbReference>
<name>A0A5B8FJE6_9RHOB</name>
<keyword evidence="4" id="KW-0614">Plasmid</keyword>
<dbReference type="Proteomes" id="UP000305888">
    <property type="component" value="Plasmid pD4M1D"/>
</dbReference>
<organism evidence="4 5">
    <name type="scientific">Paroceanicella profunda</name>
    <dbReference type="NCBI Taxonomy" id="2579971"/>
    <lineage>
        <taxon>Bacteria</taxon>
        <taxon>Pseudomonadati</taxon>
        <taxon>Pseudomonadota</taxon>
        <taxon>Alphaproteobacteria</taxon>
        <taxon>Rhodobacterales</taxon>
        <taxon>Paracoccaceae</taxon>
        <taxon>Paroceanicella</taxon>
    </lineage>
</organism>
<protein>
    <submittedName>
        <fullName evidence="4">Glycoside hydrolase family 16 protein</fullName>
    </submittedName>
</protein>
<proteinExistence type="inferred from homology"/>
<sequence length="266" mass="29825">MPHRLLRGLAFGLGLLAAAPLAAREDPIGPEGWPLLFAEEFDAPLDVTPWGERPSRWIAHTPWNGDFGDAEFADPAPGFPFSQEDGVLSIEARRAPDGRWRAGLLSATDPQGRGFSARTGYFEVRMRVPPGKGVWPAFWLMGLDRSAMSAEIDVMEHYGHMPARFSSKIHVWGARTGGEDRSRTRRTTAGAPLAEGFHRWGVLLEENHITFYFDRRPVWDVPRPPEFDMPFYPLVNLALGSGWPIDETPDPSYLLVDYVRVYALPE</sequence>
<comment type="similarity">
    <text evidence="1">Belongs to the glycosyl hydrolase 16 family.</text>
</comment>
<geneLocation type="plasmid" evidence="5">
    <name>pd4m1d</name>
</geneLocation>
<gene>
    <name evidence="4" type="ORF">FDP22_22945</name>
</gene>
<keyword evidence="5" id="KW-1185">Reference proteome</keyword>
<feature type="chain" id="PRO_5023130107" evidence="2">
    <location>
        <begin position="24"/>
        <end position="266"/>
    </location>
</feature>
<keyword evidence="2" id="KW-0732">Signal</keyword>
<accession>A0A5B8FJE6</accession>
<reference evidence="4 5" key="1">
    <citation type="submission" date="2019-06" db="EMBL/GenBank/DDBJ databases">
        <title>Genome sequence of Rhodobacteraceae bacterium D4M1.</title>
        <authorList>
            <person name="Cao J."/>
        </authorList>
    </citation>
    <scope>NUCLEOTIDE SEQUENCE [LARGE SCALE GENOMIC DNA]</scope>
    <source>
        <strain evidence="4 5">D4M1</strain>
        <plasmid evidence="5">pd4m1d</plasmid>
    </source>
</reference>
<feature type="signal peptide" evidence="2">
    <location>
        <begin position="1"/>
        <end position="23"/>
    </location>
</feature>
<keyword evidence="4" id="KW-0378">Hydrolase</keyword>
<dbReference type="GO" id="GO:0005975">
    <property type="term" value="P:carbohydrate metabolic process"/>
    <property type="evidence" value="ECO:0007669"/>
    <property type="project" value="InterPro"/>
</dbReference>
<evidence type="ECO:0000313" key="5">
    <source>
        <dbReference type="Proteomes" id="UP000305888"/>
    </source>
</evidence>
<dbReference type="PROSITE" id="PS51762">
    <property type="entry name" value="GH16_2"/>
    <property type="match status" value="1"/>
</dbReference>
<dbReference type="Pfam" id="PF00722">
    <property type="entry name" value="Glyco_hydro_16"/>
    <property type="match status" value="1"/>
</dbReference>
<dbReference type="PANTHER" id="PTHR10963">
    <property type="entry name" value="GLYCOSYL HYDROLASE-RELATED"/>
    <property type="match status" value="1"/>
</dbReference>
<dbReference type="PANTHER" id="PTHR10963:SF55">
    <property type="entry name" value="GLYCOSIDE HYDROLASE FAMILY 16 PROTEIN"/>
    <property type="match status" value="1"/>
</dbReference>
<dbReference type="GO" id="GO:0004553">
    <property type="term" value="F:hydrolase activity, hydrolyzing O-glycosyl compounds"/>
    <property type="evidence" value="ECO:0007669"/>
    <property type="project" value="InterPro"/>
</dbReference>
<dbReference type="InterPro" id="IPR000757">
    <property type="entry name" value="Beta-glucanase-like"/>
</dbReference>
<evidence type="ECO:0000259" key="3">
    <source>
        <dbReference type="PROSITE" id="PS51762"/>
    </source>
</evidence>
<dbReference type="InterPro" id="IPR013320">
    <property type="entry name" value="ConA-like_dom_sf"/>
</dbReference>
<dbReference type="OrthoDB" id="9809583at2"/>
<feature type="domain" description="GH16" evidence="3">
    <location>
        <begin position="48"/>
        <end position="266"/>
    </location>
</feature>
<dbReference type="CDD" id="cd08023">
    <property type="entry name" value="GH16_laminarinase_like"/>
    <property type="match status" value="1"/>
</dbReference>
<dbReference type="InterPro" id="IPR050546">
    <property type="entry name" value="Glycosyl_Hydrlase_16"/>
</dbReference>
<evidence type="ECO:0000256" key="1">
    <source>
        <dbReference type="ARBA" id="ARBA00006865"/>
    </source>
</evidence>
<evidence type="ECO:0000256" key="2">
    <source>
        <dbReference type="SAM" id="SignalP"/>
    </source>
</evidence>
<dbReference type="EMBL" id="CP040822">
    <property type="protein sequence ID" value="QDL94801.1"/>
    <property type="molecule type" value="Genomic_DNA"/>
</dbReference>
<dbReference type="Gene3D" id="2.60.120.200">
    <property type="match status" value="1"/>
</dbReference>
<dbReference type="KEGG" id="ppru:FDP22_22945"/>
<dbReference type="AlphaFoldDB" id="A0A5B8FJE6"/>